<evidence type="ECO:0000313" key="1">
    <source>
        <dbReference type="EMBL" id="MBB4104192.1"/>
    </source>
</evidence>
<dbReference type="Proteomes" id="UP000584824">
    <property type="component" value="Unassembled WGS sequence"/>
</dbReference>
<gene>
    <name evidence="1" type="ORF">GGQ66_002765</name>
</gene>
<reference evidence="1 2" key="1">
    <citation type="submission" date="2020-08" db="EMBL/GenBank/DDBJ databases">
        <title>Genomic Encyclopedia of Type Strains, Phase IV (KMG-IV): sequencing the most valuable type-strain genomes for metagenomic binning, comparative biology and taxonomic classification.</title>
        <authorList>
            <person name="Goeker M."/>
        </authorList>
    </citation>
    <scope>NUCLEOTIDE SEQUENCE [LARGE SCALE GENOMIC DNA]</scope>
    <source>
        <strain evidence="1 2">DSM 26385</strain>
    </source>
</reference>
<evidence type="ECO:0008006" key="3">
    <source>
        <dbReference type="Google" id="ProtNLM"/>
    </source>
</evidence>
<name>A0A7W6K541_9HYPH</name>
<comment type="caution">
    <text evidence="1">The sequence shown here is derived from an EMBL/GenBank/DDBJ whole genome shotgun (WGS) entry which is preliminary data.</text>
</comment>
<sequence length="205" mass="23129">MKKPASVQTLTELGRVRLSKNFFLREFLHSEIAVIHGIANIPDDPDLAIAAGTRLCEDLLEPLQDTFGRIALRSAYRSATVNNLGNALMRAGKGAYNCARDDFAGHIWDRRDAEGCMGATACIVVPSVWDRFQAPGDWQKMAWWIHDHLPYSHLQFFPRYFAFNISWHERPKRRIDSFIPPKGCLTKPGMANHTGSHADLWAGIL</sequence>
<accession>A0A7W6K541</accession>
<dbReference type="EMBL" id="JACIDU010000010">
    <property type="protein sequence ID" value="MBB4104192.1"/>
    <property type="molecule type" value="Genomic_DNA"/>
</dbReference>
<dbReference type="RefSeq" id="WP_183793276.1">
    <property type="nucleotide sequence ID" value="NZ_JACIDU010000010.1"/>
</dbReference>
<protein>
    <recommendedName>
        <fullName evidence="3">D-alanyl-D-alanine carboxypeptidase</fullName>
    </recommendedName>
</protein>
<organism evidence="1 2">
    <name type="scientific">Allorhizobium borbori</name>
    <dbReference type="NCBI Taxonomy" id="485907"/>
    <lineage>
        <taxon>Bacteria</taxon>
        <taxon>Pseudomonadati</taxon>
        <taxon>Pseudomonadota</taxon>
        <taxon>Alphaproteobacteria</taxon>
        <taxon>Hyphomicrobiales</taxon>
        <taxon>Rhizobiaceae</taxon>
        <taxon>Rhizobium/Agrobacterium group</taxon>
        <taxon>Allorhizobium</taxon>
    </lineage>
</organism>
<keyword evidence="2" id="KW-1185">Reference proteome</keyword>
<dbReference type="SUPFAM" id="SSF55166">
    <property type="entry name" value="Hedgehog/DD-peptidase"/>
    <property type="match status" value="1"/>
</dbReference>
<evidence type="ECO:0000313" key="2">
    <source>
        <dbReference type="Proteomes" id="UP000584824"/>
    </source>
</evidence>
<proteinExistence type="predicted"/>
<dbReference type="InterPro" id="IPR009045">
    <property type="entry name" value="Zn_M74/Hedgehog-like"/>
</dbReference>
<dbReference type="AlphaFoldDB" id="A0A7W6K541"/>